<evidence type="ECO:0000313" key="2">
    <source>
        <dbReference type="Proteomes" id="UP000472273"/>
    </source>
</evidence>
<dbReference type="Proteomes" id="UP000472273">
    <property type="component" value="Unplaced"/>
</dbReference>
<name>A0A670Z5J4_PSETE</name>
<protein>
    <submittedName>
        <fullName evidence="1">Uncharacterized protein</fullName>
    </submittedName>
</protein>
<dbReference type="Ensembl" id="ENSPTXT00000016823.1">
    <property type="protein sequence ID" value="ENSPTXP00000016321.1"/>
    <property type="gene ID" value="ENSPTXG00000011287.1"/>
</dbReference>
<dbReference type="Ensembl" id="ENSPTXT00000010545.1">
    <property type="protein sequence ID" value="ENSPTXP00000010198.1"/>
    <property type="gene ID" value="ENSPTXG00000007242.1"/>
</dbReference>
<sequence length="101" mass="11312">MFENTEIFDGIPHISRSTWPWDAGTNRIRLFCSLSPVIPPLLISHHVHRQALMPFHPPITCDVKMNKGQYGSPGGWVGPTAVHQRESVLSPLIFVIRTGTN</sequence>
<organism evidence="1 2">
    <name type="scientific">Pseudonaja textilis</name>
    <name type="common">Eastern brown snake</name>
    <dbReference type="NCBI Taxonomy" id="8673"/>
    <lineage>
        <taxon>Eukaryota</taxon>
        <taxon>Metazoa</taxon>
        <taxon>Chordata</taxon>
        <taxon>Craniata</taxon>
        <taxon>Vertebrata</taxon>
        <taxon>Euteleostomi</taxon>
        <taxon>Lepidosauria</taxon>
        <taxon>Squamata</taxon>
        <taxon>Bifurcata</taxon>
        <taxon>Unidentata</taxon>
        <taxon>Episquamata</taxon>
        <taxon>Toxicofera</taxon>
        <taxon>Serpentes</taxon>
        <taxon>Colubroidea</taxon>
        <taxon>Elapidae</taxon>
        <taxon>Hydrophiinae</taxon>
        <taxon>Pseudonaja</taxon>
    </lineage>
</organism>
<dbReference type="AlphaFoldDB" id="A0A670Z5J4"/>
<reference evidence="1" key="1">
    <citation type="submission" date="2025-05" db="UniProtKB">
        <authorList>
            <consortium name="Ensembl"/>
        </authorList>
    </citation>
    <scope>IDENTIFICATION</scope>
</reference>
<dbReference type="GeneTree" id="ENSGT00990000213059"/>
<accession>A0A670Z5J4</accession>
<evidence type="ECO:0000313" key="1">
    <source>
        <dbReference type="Ensembl" id="ENSPTXP00000016321.1"/>
    </source>
</evidence>
<keyword evidence="2" id="KW-1185">Reference proteome</keyword>
<proteinExistence type="predicted"/>